<dbReference type="PANTHER" id="PTHR31212">
    <property type="entry name" value="ALPHA-KETOGLUTARATE-DEPENDENT DIOXYGENASE ALKB HOMOLOG 3"/>
    <property type="match status" value="1"/>
</dbReference>
<proteinExistence type="predicted"/>
<accession>A0ABP8UZV6</accession>
<dbReference type="InterPro" id="IPR027450">
    <property type="entry name" value="AlkB-like"/>
</dbReference>
<gene>
    <name evidence="2" type="ORF">GCM10023116_06620</name>
</gene>
<reference evidence="3" key="1">
    <citation type="journal article" date="2019" name="Int. J. Syst. Evol. Microbiol.">
        <title>The Global Catalogue of Microorganisms (GCM) 10K type strain sequencing project: providing services to taxonomists for standard genome sequencing and annotation.</title>
        <authorList>
            <consortium name="The Broad Institute Genomics Platform"/>
            <consortium name="The Broad Institute Genome Sequencing Center for Infectious Disease"/>
            <person name="Wu L."/>
            <person name="Ma J."/>
        </authorList>
    </citation>
    <scope>NUCLEOTIDE SEQUENCE [LARGE SCALE GENOMIC DNA]</scope>
    <source>
        <strain evidence="3">JCM 17805</strain>
    </source>
</reference>
<evidence type="ECO:0000259" key="1">
    <source>
        <dbReference type="PROSITE" id="PS51471"/>
    </source>
</evidence>
<dbReference type="InterPro" id="IPR032854">
    <property type="entry name" value="ALKBH3"/>
</dbReference>
<keyword evidence="2" id="KW-0223">Dioxygenase</keyword>
<keyword evidence="2" id="KW-0560">Oxidoreductase</keyword>
<keyword evidence="3" id="KW-1185">Reference proteome</keyword>
<dbReference type="Proteomes" id="UP001500604">
    <property type="component" value="Unassembled WGS sequence"/>
</dbReference>
<organism evidence="2 3">
    <name type="scientific">Kistimonas scapharcae</name>
    <dbReference type="NCBI Taxonomy" id="1036133"/>
    <lineage>
        <taxon>Bacteria</taxon>
        <taxon>Pseudomonadati</taxon>
        <taxon>Pseudomonadota</taxon>
        <taxon>Gammaproteobacteria</taxon>
        <taxon>Oceanospirillales</taxon>
        <taxon>Endozoicomonadaceae</taxon>
        <taxon>Kistimonas</taxon>
    </lineage>
</organism>
<feature type="domain" description="Fe2OG dioxygenase" evidence="1">
    <location>
        <begin position="106"/>
        <end position="205"/>
    </location>
</feature>
<dbReference type="GO" id="GO:0051213">
    <property type="term" value="F:dioxygenase activity"/>
    <property type="evidence" value="ECO:0007669"/>
    <property type="project" value="UniProtKB-KW"/>
</dbReference>
<dbReference type="PROSITE" id="PS51471">
    <property type="entry name" value="FE2OG_OXY"/>
    <property type="match status" value="1"/>
</dbReference>
<dbReference type="SUPFAM" id="SSF51197">
    <property type="entry name" value="Clavaminate synthase-like"/>
    <property type="match status" value="1"/>
</dbReference>
<dbReference type="InterPro" id="IPR005123">
    <property type="entry name" value="Oxoglu/Fe-dep_dioxygenase_dom"/>
</dbReference>
<evidence type="ECO:0000313" key="3">
    <source>
        <dbReference type="Proteomes" id="UP001500604"/>
    </source>
</evidence>
<name>A0ABP8UZV6_9GAMM</name>
<protein>
    <submittedName>
        <fullName evidence="2">Alpha-ketoglutarate-dependent dioxygenase AlkB</fullName>
    </submittedName>
</protein>
<sequence>MLSPDSGRDEMSDEVITLPGGVCRYWPIWLTTDEASELYQALLETVAWQQDEIRMFGRTLPLPRLQAWYGDAGASYRYSGIQLEPLPWLPILYALKVRVEQATGAEFNSVLLNLYRSGQDSNGWHADDEPELGEDPLVASLSLGATRRFQLRHKTDRSIPVRTLMLEAGSLLFMGTGMQQHWKHQVPKTQKSVSPRINLTFRKVVDLSQ</sequence>
<dbReference type="Pfam" id="PF13532">
    <property type="entry name" value="2OG-FeII_Oxy_2"/>
    <property type="match status" value="1"/>
</dbReference>
<comment type="caution">
    <text evidence="2">The sequence shown here is derived from an EMBL/GenBank/DDBJ whole genome shotgun (WGS) entry which is preliminary data.</text>
</comment>
<dbReference type="Gene3D" id="2.60.120.590">
    <property type="entry name" value="Alpha-ketoglutarate-dependent dioxygenase AlkB-like"/>
    <property type="match status" value="1"/>
</dbReference>
<dbReference type="PANTHER" id="PTHR31212:SF4">
    <property type="entry name" value="ALPHA-KETOGLUTARATE-DEPENDENT DIOXYGENASE ALKB HOMOLOG 3"/>
    <property type="match status" value="1"/>
</dbReference>
<evidence type="ECO:0000313" key="2">
    <source>
        <dbReference type="EMBL" id="GAA4648395.1"/>
    </source>
</evidence>
<dbReference type="EMBL" id="BAABFL010000065">
    <property type="protein sequence ID" value="GAA4648395.1"/>
    <property type="molecule type" value="Genomic_DNA"/>
</dbReference>
<dbReference type="InterPro" id="IPR037151">
    <property type="entry name" value="AlkB-like_sf"/>
</dbReference>